<evidence type="ECO:0000256" key="3">
    <source>
        <dbReference type="ARBA" id="ARBA00022679"/>
    </source>
</evidence>
<evidence type="ECO:0000259" key="10">
    <source>
        <dbReference type="SMART" id="SM00482"/>
    </source>
</evidence>
<dbReference type="GO" id="GO:0006261">
    <property type="term" value="P:DNA-templated DNA replication"/>
    <property type="evidence" value="ECO:0007669"/>
    <property type="project" value="InterPro"/>
</dbReference>
<dbReference type="Gene3D" id="1.10.150.20">
    <property type="entry name" value="5' to 3' exonuclease, C-terminal subdomain"/>
    <property type="match status" value="1"/>
</dbReference>
<gene>
    <name evidence="11" type="ORF">BSAL_50545</name>
</gene>
<keyword evidence="3" id="KW-0808">Transferase</keyword>
<evidence type="ECO:0000313" key="11">
    <source>
        <dbReference type="EMBL" id="CUE64310.1"/>
    </source>
</evidence>
<dbReference type="OrthoDB" id="2320933at2759"/>
<keyword evidence="6" id="KW-0239">DNA-directed DNA polymerase</keyword>
<feature type="region of interest" description="Disordered" evidence="9">
    <location>
        <begin position="34"/>
        <end position="55"/>
    </location>
</feature>
<keyword evidence="5" id="KW-0235">DNA replication</keyword>
<sequence>MQYGTDTGRLSCVDPNLQNLPRIGDVDVVTTTSTTIGSASDGDGGGGHHPPASSSVASVLTSSVRRAFVPLPGCDLVAFDYEQIELRVLAHLSNDAQLVDALGGHSGSGLHGLMHAGATAIGGEATARGATTGGAQEIDIHRKIAAVIFRKQNPTQVTKEERTQAKRVVFGVLYGMGPRALAAQLNHKRRADTGKTRRLRCVVRMGPRALAAQLNETFEHALYIQNAFKQGFPHLEKYHARVVAQCRQENGVVRTLCGRIRTLVDINDSNQSKRSLAERQAFNTVIQGSAADVVKRAMSAVYDHVLQDAEFRGRIRLHCQVHDELVFSIPREFLHRAIVRIQECMTSCILLSVPLRVAVQVGCSYGSLVSYHQKGAS</sequence>
<evidence type="ECO:0000313" key="12">
    <source>
        <dbReference type="Proteomes" id="UP000051952"/>
    </source>
</evidence>
<dbReference type="GO" id="GO:0006302">
    <property type="term" value="P:double-strand break repair"/>
    <property type="evidence" value="ECO:0007669"/>
    <property type="project" value="TreeGrafter"/>
</dbReference>
<evidence type="ECO:0000256" key="8">
    <source>
        <dbReference type="ARBA" id="ARBA00049244"/>
    </source>
</evidence>
<evidence type="ECO:0000256" key="5">
    <source>
        <dbReference type="ARBA" id="ARBA00022705"/>
    </source>
</evidence>
<keyword evidence="12" id="KW-1185">Reference proteome</keyword>
<dbReference type="InterPro" id="IPR001098">
    <property type="entry name" value="DNA-dir_DNA_pol_A_palm_dom"/>
</dbReference>
<comment type="catalytic activity">
    <reaction evidence="8">
        <text>DNA(n) + a 2'-deoxyribonucleoside 5'-triphosphate = DNA(n+1) + diphosphate</text>
        <dbReference type="Rhea" id="RHEA:22508"/>
        <dbReference type="Rhea" id="RHEA-COMP:17339"/>
        <dbReference type="Rhea" id="RHEA-COMP:17340"/>
        <dbReference type="ChEBI" id="CHEBI:33019"/>
        <dbReference type="ChEBI" id="CHEBI:61560"/>
        <dbReference type="ChEBI" id="CHEBI:173112"/>
        <dbReference type="EC" id="2.7.7.7"/>
    </reaction>
</comment>
<dbReference type="PANTHER" id="PTHR10133:SF27">
    <property type="entry name" value="DNA POLYMERASE NU"/>
    <property type="match status" value="1"/>
</dbReference>
<dbReference type="EMBL" id="CYKH01000043">
    <property type="protein sequence ID" value="CUE64310.1"/>
    <property type="molecule type" value="Genomic_DNA"/>
</dbReference>
<dbReference type="PRINTS" id="PR00868">
    <property type="entry name" value="DNAPOLI"/>
</dbReference>
<evidence type="ECO:0000256" key="9">
    <source>
        <dbReference type="SAM" id="MobiDB-lite"/>
    </source>
</evidence>
<evidence type="ECO:0000256" key="2">
    <source>
        <dbReference type="ARBA" id="ARBA00012417"/>
    </source>
</evidence>
<dbReference type="VEuPathDB" id="TriTrypDB:BSAL_50545"/>
<dbReference type="GO" id="GO:0003677">
    <property type="term" value="F:DNA binding"/>
    <property type="evidence" value="ECO:0007669"/>
    <property type="project" value="UniProtKB-KW"/>
</dbReference>
<dbReference type="SMART" id="SM00482">
    <property type="entry name" value="POLAc"/>
    <property type="match status" value="1"/>
</dbReference>
<evidence type="ECO:0000256" key="6">
    <source>
        <dbReference type="ARBA" id="ARBA00022932"/>
    </source>
</evidence>
<feature type="domain" description="DNA-directed DNA polymerase family A palm" evidence="10">
    <location>
        <begin position="61"/>
        <end position="333"/>
    </location>
</feature>
<evidence type="ECO:0000256" key="4">
    <source>
        <dbReference type="ARBA" id="ARBA00022695"/>
    </source>
</evidence>
<dbReference type="EC" id="2.7.7.7" evidence="2"/>
<dbReference type="Pfam" id="PF00476">
    <property type="entry name" value="DNA_pol_A"/>
    <property type="match status" value="2"/>
</dbReference>
<evidence type="ECO:0000256" key="1">
    <source>
        <dbReference type="ARBA" id="ARBA00007705"/>
    </source>
</evidence>
<proteinExistence type="inferred from homology"/>
<dbReference type="AlphaFoldDB" id="A0A0S4IQU4"/>
<dbReference type="Proteomes" id="UP000051952">
    <property type="component" value="Unassembled WGS sequence"/>
</dbReference>
<dbReference type="PROSITE" id="PS00447">
    <property type="entry name" value="DNA_POLYMERASE_A"/>
    <property type="match status" value="1"/>
</dbReference>
<dbReference type="SUPFAM" id="SSF56672">
    <property type="entry name" value="DNA/RNA polymerases"/>
    <property type="match status" value="1"/>
</dbReference>
<dbReference type="Gene3D" id="3.30.70.370">
    <property type="match status" value="1"/>
</dbReference>
<dbReference type="InterPro" id="IPR019760">
    <property type="entry name" value="DNA-dir_DNA_pol_A_CS"/>
</dbReference>
<dbReference type="PANTHER" id="PTHR10133">
    <property type="entry name" value="DNA POLYMERASE I"/>
    <property type="match status" value="1"/>
</dbReference>
<dbReference type="InterPro" id="IPR002298">
    <property type="entry name" value="DNA_polymerase_A"/>
</dbReference>
<name>A0A0S4IQU4_BODSA</name>
<reference evidence="12" key="1">
    <citation type="submission" date="2015-09" db="EMBL/GenBank/DDBJ databases">
        <authorList>
            <consortium name="Pathogen Informatics"/>
        </authorList>
    </citation>
    <scope>NUCLEOTIDE SEQUENCE [LARGE SCALE GENOMIC DNA]</scope>
    <source>
        <strain evidence="12">Lake Konstanz</strain>
    </source>
</reference>
<comment type="similarity">
    <text evidence="1">Belongs to the DNA polymerase type-A family.</text>
</comment>
<dbReference type="InterPro" id="IPR043502">
    <property type="entry name" value="DNA/RNA_pol_sf"/>
</dbReference>
<organism evidence="11 12">
    <name type="scientific">Bodo saltans</name>
    <name type="common">Flagellated protozoan</name>
    <dbReference type="NCBI Taxonomy" id="75058"/>
    <lineage>
        <taxon>Eukaryota</taxon>
        <taxon>Discoba</taxon>
        <taxon>Euglenozoa</taxon>
        <taxon>Kinetoplastea</taxon>
        <taxon>Metakinetoplastina</taxon>
        <taxon>Eubodonida</taxon>
        <taxon>Bodonidae</taxon>
        <taxon>Bodo</taxon>
    </lineage>
</organism>
<keyword evidence="4" id="KW-0548">Nucleotidyltransferase</keyword>
<evidence type="ECO:0000256" key="7">
    <source>
        <dbReference type="ARBA" id="ARBA00023125"/>
    </source>
</evidence>
<dbReference type="GO" id="GO:0003887">
    <property type="term" value="F:DNA-directed DNA polymerase activity"/>
    <property type="evidence" value="ECO:0007669"/>
    <property type="project" value="UniProtKB-KW"/>
</dbReference>
<accession>A0A0S4IQU4</accession>
<protein>
    <recommendedName>
        <fullName evidence="2">DNA-directed DNA polymerase</fullName>
        <ecNumber evidence="2">2.7.7.7</ecNumber>
    </recommendedName>
</protein>
<keyword evidence="7" id="KW-0238">DNA-binding</keyword>